<proteinExistence type="predicted"/>
<dbReference type="InterPro" id="IPR038765">
    <property type="entry name" value="Papain-like_cys_pep_sf"/>
</dbReference>
<dbReference type="Pfam" id="PF04843">
    <property type="entry name" value="Herpes_teg_N"/>
    <property type="match status" value="1"/>
</dbReference>
<reference evidence="3" key="1">
    <citation type="submission" date="2022-08" db="EMBL/GenBank/DDBJ databases">
        <title>Genome sequencing of akame (Lates japonicus).</title>
        <authorList>
            <person name="Hashiguchi Y."/>
            <person name="Takahashi H."/>
        </authorList>
    </citation>
    <scope>NUCLEOTIDE SEQUENCE</scope>
    <source>
        <strain evidence="3">Kochi</strain>
    </source>
</reference>
<feature type="non-terminal residue" evidence="3">
    <location>
        <position position="353"/>
    </location>
</feature>
<dbReference type="SUPFAM" id="SSF54001">
    <property type="entry name" value="Cysteine proteinases"/>
    <property type="match status" value="1"/>
</dbReference>
<feature type="domain" description="Peptidase C76" evidence="2">
    <location>
        <begin position="56"/>
        <end position="202"/>
    </location>
</feature>
<organism evidence="3 4">
    <name type="scientific">Lates japonicus</name>
    <name type="common">Japanese lates</name>
    <dbReference type="NCBI Taxonomy" id="270547"/>
    <lineage>
        <taxon>Eukaryota</taxon>
        <taxon>Metazoa</taxon>
        <taxon>Chordata</taxon>
        <taxon>Craniata</taxon>
        <taxon>Vertebrata</taxon>
        <taxon>Euteleostomi</taxon>
        <taxon>Actinopterygii</taxon>
        <taxon>Neopterygii</taxon>
        <taxon>Teleostei</taxon>
        <taxon>Neoteleostei</taxon>
        <taxon>Acanthomorphata</taxon>
        <taxon>Carangaria</taxon>
        <taxon>Carangaria incertae sedis</taxon>
        <taxon>Centropomidae</taxon>
        <taxon>Lates</taxon>
    </lineage>
</organism>
<evidence type="ECO:0000256" key="1">
    <source>
        <dbReference type="SAM" id="MobiDB-lite"/>
    </source>
</evidence>
<sequence length="353" mass="39458">MHQVKHRGEHHVSRKPSYADIVQTQRQRDASCVAGPPHTDNVNVGDEPGEKRVRASCSQASIKYGRYRNQQCTCNSLTFLAFLHENENITSTDLDRVLDKGNVLYKQARQMFPQHAHLTTDELPDLVPARSHVLHADKTLLSRYGTLGDPLPGAVNSFLDLEAGLSCLLSDVQYALLLMTGLCIAVFRTRSGRYGFFDPHPRGEDGLPLLRTSVFAGTAVMVTFTRLSDMIDRIKMCHKRFDTQPSCNYELKPVEFESLNTANDSEDIPDPQTLTTTPSPTSVLVDAFPNKSSASAPEINTVQSHQGQTTQRPRSSFAVILPLHSRDHQDCTTLHKLLNYVRWHFCCPGAVFK</sequence>
<name>A0AAD3R509_LATJO</name>
<dbReference type="Gene3D" id="3.90.70.120">
    <property type="match status" value="1"/>
</dbReference>
<gene>
    <name evidence="3" type="ORF">AKAME5_002981700</name>
</gene>
<feature type="compositionally biased region" description="Basic residues" evidence="1">
    <location>
        <begin position="1"/>
        <end position="14"/>
    </location>
</feature>
<comment type="caution">
    <text evidence="3">The sequence shown here is derived from an EMBL/GenBank/DDBJ whole genome shotgun (WGS) entry which is preliminary data.</text>
</comment>
<dbReference type="InterPro" id="IPR006928">
    <property type="entry name" value="Herpes_teg_USP"/>
</dbReference>
<protein>
    <recommendedName>
        <fullName evidence="2">Peptidase C76 domain-containing protein</fullName>
    </recommendedName>
</protein>
<accession>A0AAD3R509</accession>
<dbReference type="Proteomes" id="UP001279410">
    <property type="component" value="Unassembled WGS sequence"/>
</dbReference>
<evidence type="ECO:0000259" key="2">
    <source>
        <dbReference type="Pfam" id="PF04843"/>
    </source>
</evidence>
<keyword evidence="4" id="KW-1185">Reference proteome</keyword>
<dbReference type="EMBL" id="BRZM01007611">
    <property type="protein sequence ID" value="GLD55698.1"/>
    <property type="molecule type" value="Genomic_DNA"/>
</dbReference>
<evidence type="ECO:0000313" key="4">
    <source>
        <dbReference type="Proteomes" id="UP001279410"/>
    </source>
</evidence>
<dbReference type="AlphaFoldDB" id="A0AAD3R509"/>
<feature type="region of interest" description="Disordered" evidence="1">
    <location>
        <begin position="1"/>
        <end position="49"/>
    </location>
</feature>
<evidence type="ECO:0000313" key="3">
    <source>
        <dbReference type="EMBL" id="GLD55698.1"/>
    </source>
</evidence>